<evidence type="ECO:0000313" key="2">
    <source>
        <dbReference type="EMBL" id="QDT89921.1"/>
    </source>
</evidence>
<dbReference type="SUPFAM" id="SSF75005">
    <property type="entry name" value="Arabinanase/levansucrase/invertase"/>
    <property type="match status" value="1"/>
</dbReference>
<dbReference type="OrthoDB" id="180690at2"/>
<sequence length="513" mass="57300" precursor="true">MIRLLVFAIAFALTASVHAEEISEYDVSLFSFDDHSIPWKSNLKLTMTPPEKHPDNPLIPIGEKGACDEGGVQFYGSMLEHDGKYKLWYVALDDTVFKRAYKGLRVAYAESDDGIHWTKPNLGLVEYRGNTNNNLVAVDPPEACTIHMIVLHEADEPDPTRRFKMMMNVQTRLAARKKNVATSVAFYSADGLRWRAATKMEFQNGQIKDEYRTLPPVHFEQGGLFRWKGMYHLTGQQITPWVYQADGKVSGRVMTTYRSPDLIHWQEAPAFGFMRGTAIGIPGKPAEDEEAHLPSSVWHRNNVLLGVYGIWRGAPEWKDRIIDLGLNISNNGIHFREPIRDYVLIKAGQAGEWDVGGLLQGQGFAHVGDETYIYYGAWDLTVAPKFPPRGGVGVVKMRRDGFGYLSRIDESAAAVFDTTTIHPQQNGVRLIANIDQANVGTPPLVELIDDRGKPLANYSGKNAAKLNRNGTRQDIVWPATNGTEIAVTEPFSIRVTLANDSGAHIYALYVDQN</sequence>
<evidence type="ECO:0000256" key="1">
    <source>
        <dbReference type="SAM" id="SignalP"/>
    </source>
</evidence>
<reference evidence="2 3" key="1">
    <citation type="submission" date="2019-02" db="EMBL/GenBank/DDBJ databases">
        <title>Deep-cultivation of Planctomycetes and their phenomic and genomic characterization uncovers novel biology.</title>
        <authorList>
            <person name="Wiegand S."/>
            <person name="Jogler M."/>
            <person name="Boedeker C."/>
            <person name="Pinto D."/>
            <person name="Vollmers J."/>
            <person name="Rivas-Marin E."/>
            <person name="Kohn T."/>
            <person name="Peeters S.H."/>
            <person name="Heuer A."/>
            <person name="Rast P."/>
            <person name="Oberbeckmann S."/>
            <person name="Bunk B."/>
            <person name="Jeske O."/>
            <person name="Meyerdierks A."/>
            <person name="Storesund J.E."/>
            <person name="Kallscheuer N."/>
            <person name="Luecker S."/>
            <person name="Lage O.M."/>
            <person name="Pohl T."/>
            <person name="Merkel B.J."/>
            <person name="Hornburger P."/>
            <person name="Mueller R.-W."/>
            <person name="Bruemmer F."/>
            <person name="Labrenz M."/>
            <person name="Spormann A.M."/>
            <person name="Op den Camp H."/>
            <person name="Overmann J."/>
            <person name="Amann R."/>
            <person name="Jetten M.S.M."/>
            <person name="Mascher T."/>
            <person name="Medema M.H."/>
            <person name="Devos D.P."/>
            <person name="Kaster A.-K."/>
            <person name="Ovreas L."/>
            <person name="Rohde M."/>
            <person name="Galperin M.Y."/>
            <person name="Jogler C."/>
        </authorList>
    </citation>
    <scope>NUCLEOTIDE SEQUENCE [LARGE SCALE GENOMIC DNA]</scope>
    <source>
        <strain evidence="2 3">Pan161</strain>
    </source>
</reference>
<accession>A0A517VA84</accession>
<name>A0A517VA84_9PLAN</name>
<dbReference type="Proteomes" id="UP000316855">
    <property type="component" value="Chromosome"/>
</dbReference>
<proteinExistence type="predicted"/>
<dbReference type="InterPro" id="IPR023296">
    <property type="entry name" value="Glyco_hydro_beta-prop_sf"/>
</dbReference>
<feature type="chain" id="PRO_5021929379" description="Glycosyl hydrolase family 32 N-terminal domain-containing protein" evidence="1">
    <location>
        <begin position="20"/>
        <end position="513"/>
    </location>
</feature>
<gene>
    <name evidence="2" type="ORF">Pan161_15540</name>
</gene>
<evidence type="ECO:0008006" key="4">
    <source>
        <dbReference type="Google" id="ProtNLM"/>
    </source>
</evidence>
<keyword evidence="3" id="KW-1185">Reference proteome</keyword>
<evidence type="ECO:0000313" key="3">
    <source>
        <dbReference type="Proteomes" id="UP000316855"/>
    </source>
</evidence>
<dbReference type="AlphaFoldDB" id="A0A517VA84"/>
<feature type="signal peptide" evidence="1">
    <location>
        <begin position="1"/>
        <end position="19"/>
    </location>
</feature>
<keyword evidence="1" id="KW-0732">Signal</keyword>
<dbReference type="KEGG" id="gax:Pan161_15540"/>
<organism evidence="2 3">
    <name type="scientific">Gimesia algae</name>
    <dbReference type="NCBI Taxonomy" id="2527971"/>
    <lineage>
        <taxon>Bacteria</taxon>
        <taxon>Pseudomonadati</taxon>
        <taxon>Planctomycetota</taxon>
        <taxon>Planctomycetia</taxon>
        <taxon>Planctomycetales</taxon>
        <taxon>Planctomycetaceae</taxon>
        <taxon>Gimesia</taxon>
    </lineage>
</organism>
<dbReference type="EMBL" id="CP036343">
    <property type="protein sequence ID" value="QDT89921.1"/>
    <property type="molecule type" value="Genomic_DNA"/>
</dbReference>
<dbReference type="RefSeq" id="WP_145225510.1">
    <property type="nucleotide sequence ID" value="NZ_CP036343.1"/>
</dbReference>
<protein>
    <recommendedName>
        <fullName evidence="4">Glycosyl hydrolase family 32 N-terminal domain-containing protein</fullName>
    </recommendedName>
</protein>
<dbReference type="Gene3D" id="2.115.10.20">
    <property type="entry name" value="Glycosyl hydrolase domain, family 43"/>
    <property type="match status" value="2"/>
</dbReference>